<dbReference type="AlphaFoldDB" id="A0A317SWS8"/>
<dbReference type="EMBL" id="PYWC01000011">
    <property type="protein sequence ID" value="PWW78935.1"/>
    <property type="molecule type" value="Genomic_DNA"/>
</dbReference>
<protein>
    <submittedName>
        <fullName evidence="2">Uncharacterized protein</fullName>
    </submittedName>
</protein>
<keyword evidence="1" id="KW-0812">Transmembrane</keyword>
<comment type="caution">
    <text evidence="2">The sequence shown here is derived from an EMBL/GenBank/DDBJ whole genome shotgun (WGS) entry which is preliminary data.</text>
</comment>
<dbReference type="Proteomes" id="UP000246991">
    <property type="component" value="Unassembled WGS sequence"/>
</dbReference>
<keyword evidence="1" id="KW-0472">Membrane</keyword>
<evidence type="ECO:0000313" key="2">
    <source>
        <dbReference type="EMBL" id="PWW78935.1"/>
    </source>
</evidence>
<gene>
    <name evidence="2" type="ORF">C7212DRAFT_309439</name>
</gene>
<evidence type="ECO:0000313" key="3">
    <source>
        <dbReference type="Proteomes" id="UP000246991"/>
    </source>
</evidence>
<accession>A0A317SWS8</accession>
<feature type="transmembrane region" description="Helical" evidence="1">
    <location>
        <begin position="33"/>
        <end position="53"/>
    </location>
</feature>
<sequence>MEIALFLCLRCSVLLFPIFFALVWLGYLSTVNGIVIIFLPVKSLLLALSSYFAPG</sequence>
<proteinExistence type="predicted"/>
<keyword evidence="1" id="KW-1133">Transmembrane helix</keyword>
<name>A0A317SWS8_9PEZI</name>
<keyword evidence="3" id="KW-1185">Reference proteome</keyword>
<feature type="transmembrane region" description="Helical" evidence="1">
    <location>
        <begin position="7"/>
        <end position="27"/>
    </location>
</feature>
<organism evidence="2 3">
    <name type="scientific">Tuber magnatum</name>
    <name type="common">white Piedmont truffle</name>
    <dbReference type="NCBI Taxonomy" id="42249"/>
    <lineage>
        <taxon>Eukaryota</taxon>
        <taxon>Fungi</taxon>
        <taxon>Dikarya</taxon>
        <taxon>Ascomycota</taxon>
        <taxon>Pezizomycotina</taxon>
        <taxon>Pezizomycetes</taxon>
        <taxon>Pezizales</taxon>
        <taxon>Tuberaceae</taxon>
        <taxon>Tuber</taxon>
    </lineage>
</organism>
<evidence type="ECO:0000256" key="1">
    <source>
        <dbReference type="SAM" id="Phobius"/>
    </source>
</evidence>
<reference evidence="2 3" key="1">
    <citation type="submission" date="2018-03" db="EMBL/GenBank/DDBJ databases">
        <title>Genomes of Pezizomycetes fungi and the evolution of truffles.</title>
        <authorList>
            <person name="Murat C."/>
            <person name="Payen T."/>
            <person name="Noel B."/>
            <person name="Kuo A."/>
            <person name="Martin F.M."/>
        </authorList>
    </citation>
    <scope>NUCLEOTIDE SEQUENCE [LARGE SCALE GENOMIC DNA]</scope>
    <source>
        <strain evidence="2">091103-1</strain>
    </source>
</reference>